<dbReference type="RefSeq" id="WP_138078893.1">
    <property type="nucleotide sequence ID" value="NZ_VAJM01000006.1"/>
</dbReference>
<dbReference type="InterPro" id="IPR001650">
    <property type="entry name" value="Helicase_C-like"/>
</dbReference>
<evidence type="ECO:0000256" key="11">
    <source>
        <dbReference type="RuleBase" id="RU000492"/>
    </source>
</evidence>
<name>A0A5R8WP85_9BACT</name>
<evidence type="ECO:0000259" key="15">
    <source>
        <dbReference type="PROSITE" id="PS51195"/>
    </source>
</evidence>
<dbReference type="SMART" id="SM00487">
    <property type="entry name" value="DEXDc"/>
    <property type="match status" value="1"/>
</dbReference>
<feature type="short sequence motif" description="Q motif" evidence="10">
    <location>
        <begin position="1"/>
        <end position="29"/>
    </location>
</feature>
<dbReference type="PROSITE" id="PS00039">
    <property type="entry name" value="DEAD_ATP_HELICASE"/>
    <property type="match status" value="1"/>
</dbReference>
<evidence type="ECO:0000259" key="13">
    <source>
        <dbReference type="PROSITE" id="PS51192"/>
    </source>
</evidence>
<evidence type="ECO:0000256" key="8">
    <source>
        <dbReference type="ARBA" id="ARBA00047984"/>
    </source>
</evidence>
<dbReference type="PANTHER" id="PTHR47959">
    <property type="entry name" value="ATP-DEPENDENT RNA HELICASE RHLE-RELATED"/>
    <property type="match status" value="1"/>
</dbReference>
<dbReference type="FunFam" id="3.40.50.300:FF:000108">
    <property type="entry name" value="ATP-dependent RNA helicase RhlE"/>
    <property type="match status" value="1"/>
</dbReference>
<keyword evidence="4 11" id="KW-0378">Hydrolase</keyword>
<evidence type="ECO:0000256" key="1">
    <source>
        <dbReference type="ARBA" id="ARBA00012552"/>
    </source>
</evidence>
<sequence>MTFDDLHLLPEILKSLHAAGYERPTPIQQQAIPHVLDARDLLGVAQTGTGKTAAFTLPLLQRLHLARPAHQPTGPRAVRALILTPTRELAIQIGESFESYGSQLPLRHAVIFGGVSQHPQVQALKRGVDVLVATPGRLLDLINQGFIDLKRLEIFVLDEADRMLDMGFINDIRRILPLLPKQRQSLFFSATMPPTIRELADTILRNPVQVAVTPVSSTAETVEQVVYLVDKTDKPYLLLEVLEDPALRRVLVFSRTKHGADRVAKGLNAKGIGAEAIHGNKSQNARQRALQNFKSGETRVLVATDLAARGIDVDELSHVVNYELPNEPETYVHRIGRTGRAGAEGRALSFCDAEERAYLQDIQRLINQQITVVDTHSYAQNDVEPVPLKGPNITKPKGPAGRPPRSGPRPERGGSAPKAPKAATGGGRSAASAPRPKAERGGQQRSGAAPAGGSGGNGRSGRRRSRNSRPNRPS</sequence>
<dbReference type="PROSITE" id="PS51192">
    <property type="entry name" value="HELICASE_ATP_BIND_1"/>
    <property type="match status" value="1"/>
</dbReference>
<dbReference type="SMART" id="SM00490">
    <property type="entry name" value="HELICc"/>
    <property type="match status" value="1"/>
</dbReference>
<dbReference type="EMBL" id="VAJM01000006">
    <property type="protein sequence ID" value="TLM91865.1"/>
    <property type="molecule type" value="Genomic_DNA"/>
</dbReference>
<organism evidence="16 17">
    <name type="scientific">Hymenobacter jeollabukensis</name>
    <dbReference type="NCBI Taxonomy" id="2025313"/>
    <lineage>
        <taxon>Bacteria</taxon>
        <taxon>Pseudomonadati</taxon>
        <taxon>Bacteroidota</taxon>
        <taxon>Cytophagia</taxon>
        <taxon>Cytophagales</taxon>
        <taxon>Hymenobacteraceae</taxon>
        <taxon>Hymenobacter</taxon>
    </lineage>
</organism>
<dbReference type="GO" id="GO:0016787">
    <property type="term" value="F:hydrolase activity"/>
    <property type="evidence" value="ECO:0007669"/>
    <property type="project" value="UniProtKB-KW"/>
</dbReference>
<dbReference type="InterPro" id="IPR011545">
    <property type="entry name" value="DEAD/DEAH_box_helicase_dom"/>
</dbReference>
<feature type="domain" description="Helicase ATP-binding" evidence="13">
    <location>
        <begin position="32"/>
        <end position="210"/>
    </location>
</feature>
<dbReference type="InterPro" id="IPR050079">
    <property type="entry name" value="DEAD_box_RNA_helicase"/>
</dbReference>
<dbReference type="PANTHER" id="PTHR47959:SF13">
    <property type="entry name" value="ATP-DEPENDENT RNA HELICASE RHLE"/>
    <property type="match status" value="1"/>
</dbReference>
<dbReference type="SUPFAM" id="SSF52540">
    <property type="entry name" value="P-loop containing nucleoside triphosphate hydrolases"/>
    <property type="match status" value="1"/>
</dbReference>
<keyword evidence="3 11" id="KW-0547">Nucleotide-binding</keyword>
<keyword evidence="6 11" id="KW-0067">ATP-binding</keyword>
<evidence type="ECO:0000256" key="9">
    <source>
        <dbReference type="ARBA" id="ARBA00074363"/>
    </source>
</evidence>
<reference evidence="16 17" key="1">
    <citation type="submission" date="2019-05" db="EMBL/GenBank/DDBJ databases">
        <title>Hymenobacter edaphi sp. nov., isolated from abandoned arsenic-contaminated farmland soil.</title>
        <authorList>
            <person name="Nie L."/>
        </authorList>
    </citation>
    <scope>NUCLEOTIDE SEQUENCE [LARGE SCALE GENOMIC DNA]</scope>
    <source>
        <strain evidence="16 17">1-3-3-8</strain>
    </source>
</reference>
<feature type="region of interest" description="Disordered" evidence="12">
    <location>
        <begin position="382"/>
        <end position="474"/>
    </location>
</feature>
<dbReference type="Pfam" id="PF00270">
    <property type="entry name" value="DEAD"/>
    <property type="match status" value="1"/>
</dbReference>
<evidence type="ECO:0000256" key="5">
    <source>
        <dbReference type="ARBA" id="ARBA00022806"/>
    </source>
</evidence>
<comment type="catalytic activity">
    <reaction evidence="8">
        <text>ATP + H2O = ADP + phosphate + H(+)</text>
        <dbReference type="Rhea" id="RHEA:13065"/>
        <dbReference type="ChEBI" id="CHEBI:15377"/>
        <dbReference type="ChEBI" id="CHEBI:15378"/>
        <dbReference type="ChEBI" id="CHEBI:30616"/>
        <dbReference type="ChEBI" id="CHEBI:43474"/>
        <dbReference type="ChEBI" id="CHEBI:456216"/>
        <dbReference type="EC" id="3.6.4.13"/>
    </reaction>
</comment>
<dbReference type="GO" id="GO:0009266">
    <property type="term" value="P:response to temperature stimulus"/>
    <property type="evidence" value="ECO:0007669"/>
    <property type="project" value="UniProtKB-ARBA"/>
</dbReference>
<dbReference type="InterPro" id="IPR027417">
    <property type="entry name" value="P-loop_NTPase"/>
</dbReference>
<dbReference type="Proteomes" id="UP000305517">
    <property type="component" value="Unassembled WGS sequence"/>
</dbReference>
<dbReference type="CDD" id="cd18787">
    <property type="entry name" value="SF2_C_DEAD"/>
    <property type="match status" value="1"/>
</dbReference>
<dbReference type="EC" id="3.6.4.13" evidence="1"/>
<dbReference type="CDD" id="cd00268">
    <property type="entry name" value="DEADc"/>
    <property type="match status" value="1"/>
</dbReference>
<evidence type="ECO:0000256" key="6">
    <source>
        <dbReference type="ARBA" id="ARBA00022840"/>
    </source>
</evidence>
<evidence type="ECO:0000256" key="3">
    <source>
        <dbReference type="ARBA" id="ARBA00022741"/>
    </source>
</evidence>
<evidence type="ECO:0000256" key="2">
    <source>
        <dbReference type="ARBA" id="ARBA00022490"/>
    </source>
</evidence>
<feature type="compositionally biased region" description="Low complexity" evidence="12">
    <location>
        <begin position="413"/>
        <end position="435"/>
    </location>
</feature>
<keyword evidence="5 11" id="KW-0347">Helicase</keyword>
<dbReference type="AlphaFoldDB" id="A0A5R8WP85"/>
<comment type="caution">
    <text evidence="16">The sequence shown here is derived from an EMBL/GenBank/DDBJ whole genome shotgun (WGS) entry which is preliminary data.</text>
</comment>
<dbReference type="InterPro" id="IPR044742">
    <property type="entry name" value="DEAD/DEAH_RhlB"/>
</dbReference>
<dbReference type="InterPro" id="IPR014001">
    <property type="entry name" value="Helicase_ATP-bd"/>
</dbReference>
<evidence type="ECO:0000256" key="4">
    <source>
        <dbReference type="ARBA" id="ARBA00022801"/>
    </source>
</evidence>
<evidence type="ECO:0000256" key="12">
    <source>
        <dbReference type="SAM" id="MobiDB-lite"/>
    </source>
</evidence>
<keyword evidence="2" id="KW-0963">Cytoplasm</keyword>
<dbReference type="GO" id="GO:0003676">
    <property type="term" value="F:nucleic acid binding"/>
    <property type="evidence" value="ECO:0007669"/>
    <property type="project" value="InterPro"/>
</dbReference>
<evidence type="ECO:0000256" key="10">
    <source>
        <dbReference type="PROSITE-ProRule" id="PRU00552"/>
    </source>
</evidence>
<evidence type="ECO:0000313" key="17">
    <source>
        <dbReference type="Proteomes" id="UP000305517"/>
    </source>
</evidence>
<gene>
    <name evidence="16" type="ORF">FDY95_15035</name>
</gene>
<dbReference type="Pfam" id="PF00271">
    <property type="entry name" value="Helicase_C"/>
    <property type="match status" value="1"/>
</dbReference>
<proteinExistence type="inferred from homology"/>
<dbReference type="Gene3D" id="3.40.50.300">
    <property type="entry name" value="P-loop containing nucleotide triphosphate hydrolases"/>
    <property type="match status" value="2"/>
</dbReference>
<dbReference type="PROSITE" id="PS51195">
    <property type="entry name" value="Q_MOTIF"/>
    <property type="match status" value="1"/>
</dbReference>
<dbReference type="PROSITE" id="PS51194">
    <property type="entry name" value="HELICASE_CTER"/>
    <property type="match status" value="1"/>
</dbReference>
<protein>
    <recommendedName>
        <fullName evidence="9">DEAD-box ATP-dependent RNA helicase RhpA</fullName>
        <ecNumber evidence="1">3.6.4.13</ecNumber>
    </recommendedName>
</protein>
<dbReference type="InterPro" id="IPR014014">
    <property type="entry name" value="RNA_helicase_DEAD_Q_motif"/>
</dbReference>
<dbReference type="GO" id="GO:0042255">
    <property type="term" value="P:ribosome assembly"/>
    <property type="evidence" value="ECO:0007669"/>
    <property type="project" value="UniProtKB-ARBA"/>
</dbReference>
<evidence type="ECO:0000313" key="16">
    <source>
        <dbReference type="EMBL" id="TLM91865.1"/>
    </source>
</evidence>
<keyword evidence="17" id="KW-1185">Reference proteome</keyword>
<evidence type="ECO:0000259" key="14">
    <source>
        <dbReference type="PROSITE" id="PS51194"/>
    </source>
</evidence>
<comment type="similarity">
    <text evidence="7 11">Belongs to the DEAD box helicase family.</text>
</comment>
<feature type="compositionally biased region" description="Gly residues" evidence="12">
    <location>
        <begin position="450"/>
        <end position="459"/>
    </location>
</feature>
<accession>A0A5R8WP85</accession>
<dbReference type="GO" id="GO:0005829">
    <property type="term" value="C:cytosol"/>
    <property type="evidence" value="ECO:0007669"/>
    <property type="project" value="TreeGrafter"/>
</dbReference>
<feature type="compositionally biased region" description="Basic residues" evidence="12">
    <location>
        <begin position="460"/>
        <end position="474"/>
    </location>
</feature>
<feature type="domain" description="DEAD-box RNA helicase Q" evidence="15">
    <location>
        <begin position="1"/>
        <end position="29"/>
    </location>
</feature>
<dbReference type="InterPro" id="IPR000629">
    <property type="entry name" value="RNA-helicase_DEAD-box_CS"/>
</dbReference>
<feature type="domain" description="Helicase C-terminal" evidence="14">
    <location>
        <begin position="233"/>
        <end position="384"/>
    </location>
</feature>
<evidence type="ECO:0000256" key="7">
    <source>
        <dbReference type="ARBA" id="ARBA00038437"/>
    </source>
</evidence>
<dbReference type="GO" id="GO:0003724">
    <property type="term" value="F:RNA helicase activity"/>
    <property type="evidence" value="ECO:0007669"/>
    <property type="project" value="UniProtKB-EC"/>
</dbReference>
<dbReference type="GO" id="GO:0005524">
    <property type="term" value="F:ATP binding"/>
    <property type="evidence" value="ECO:0007669"/>
    <property type="project" value="UniProtKB-KW"/>
</dbReference>
<dbReference type="OrthoDB" id="974172at2"/>